<evidence type="ECO:0000313" key="2">
    <source>
        <dbReference type="Proteomes" id="UP001605036"/>
    </source>
</evidence>
<accession>A0ABD1XRF6</accession>
<gene>
    <name evidence="1" type="ORF">R1flu_023221</name>
</gene>
<organism evidence="1 2">
    <name type="scientific">Riccia fluitans</name>
    <dbReference type="NCBI Taxonomy" id="41844"/>
    <lineage>
        <taxon>Eukaryota</taxon>
        <taxon>Viridiplantae</taxon>
        <taxon>Streptophyta</taxon>
        <taxon>Embryophyta</taxon>
        <taxon>Marchantiophyta</taxon>
        <taxon>Marchantiopsida</taxon>
        <taxon>Marchantiidae</taxon>
        <taxon>Marchantiales</taxon>
        <taxon>Ricciaceae</taxon>
        <taxon>Riccia</taxon>
    </lineage>
</organism>
<evidence type="ECO:0000313" key="1">
    <source>
        <dbReference type="EMBL" id="KAL2611529.1"/>
    </source>
</evidence>
<name>A0ABD1XRF6_9MARC</name>
<protein>
    <recommendedName>
        <fullName evidence="3">Ribosomal protein L2</fullName>
    </recommendedName>
</protein>
<proteinExistence type="predicted"/>
<dbReference type="EMBL" id="JBHFFA010000007">
    <property type="protein sequence ID" value="KAL2611529.1"/>
    <property type="molecule type" value="Genomic_DNA"/>
</dbReference>
<sequence length="131" mass="14188">MIFDRGGRPIRSSGELYIARAKGRDSASKGAVPVSNSFEFYLQARFRRGSDWPRGPDLQSVSTTRFCRRNTCGISIAGRQNLANKGRDGGSALVLPPYTFPSAQSAMPLRNRGAGPWLGGIALQSNSLLKD</sequence>
<evidence type="ECO:0008006" key="3">
    <source>
        <dbReference type="Google" id="ProtNLM"/>
    </source>
</evidence>
<keyword evidence="2" id="KW-1185">Reference proteome</keyword>
<comment type="caution">
    <text evidence="1">The sequence shown here is derived from an EMBL/GenBank/DDBJ whole genome shotgun (WGS) entry which is preliminary data.</text>
</comment>
<dbReference type="AlphaFoldDB" id="A0ABD1XRF6"/>
<dbReference type="Proteomes" id="UP001605036">
    <property type="component" value="Unassembled WGS sequence"/>
</dbReference>
<reference evidence="1 2" key="1">
    <citation type="submission" date="2024-09" db="EMBL/GenBank/DDBJ databases">
        <title>Chromosome-scale assembly of Riccia fluitans.</title>
        <authorList>
            <person name="Paukszto L."/>
            <person name="Sawicki J."/>
            <person name="Karawczyk K."/>
            <person name="Piernik-Szablinska J."/>
            <person name="Szczecinska M."/>
            <person name="Mazdziarz M."/>
        </authorList>
    </citation>
    <scope>NUCLEOTIDE SEQUENCE [LARGE SCALE GENOMIC DNA]</scope>
    <source>
        <strain evidence="1">Rf_01</strain>
        <tissue evidence="1">Aerial parts of the thallus</tissue>
    </source>
</reference>